<keyword evidence="6" id="KW-1185">Reference proteome</keyword>
<evidence type="ECO:0000313" key="5">
    <source>
        <dbReference type="EMBL" id="NSL52856.1"/>
    </source>
</evidence>
<dbReference type="GO" id="GO:0007165">
    <property type="term" value="P:signal transduction"/>
    <property type="evidence" value="ECO:0007669"/>
    <property type="project" value="UniProtKB-KW"/>
</dbReference>
<dbReference type="Proteomes" id="UP000625804">
    <property type="component" value="Unassembled WGS sequence"/>
</dbReference>
<sequence length="441" mass="49873">MAFFTFRTTKKKPSTLELSQPHLTQVKFQITDPVIRKQVEMMNLTPQDLAIIRTIAPLVKENLEFVTKFIYDHLTQNKNLVEIISDHSNLEKHTEIVKNHLINILDCQIDDAYIAKRRKIAQVHVKVGLSVPWFISAIQVINNAFLELVEKKVTDVKDALTIMSAVNKILNFEMLLILGAYETESKRVIEESFQYRNEINNAITITADQLGEVVKQTNLSIQEILNQTHEVAIHSKEGTKLSAKAKNKALEGKKQMEELQENSQHVEDGTINISKELQNLENNFEKMKTITQIVENVANQTNLLALNAAIEAARAGESGKGFAVVANEVRKLAEQTKISASSISDLINEANEKMDHLVQSMDIVKDHVQTGNKISLKTSASFELILNSMLENQEKNHQIERELDALNQNIEKINNASTEILELMDELKTLRSLRDSKSSQT</sequence>
<dbReference type="Pfam" id="PF00015">
    <property type="entry name" value="MCPsignal"/>
    <property type="match status" value="1"/>
</dbReference>
<keyword evidence="1 2" id="KW-0807">Transducer</keyword>
<dbReference type="InterPro" id="IPR009050">
    <property type="entry name" value="Globin-like_sf"/>
</dbReference>
<feature type="coiled-coil region" evidence="3">
    <location>
        <begin position="389"/>
        <end position="433"/>
    </location>
</feature>
<evidence type="ECO:0000313" key="6">
    <source>
        <dbReference type="Proteomes" id="UP000625804"/>
    </source>
</evidence>
<dbReference type="InterPro" id="IPR004089">
    <property type="entry name" value="MCPsignal_dom"/>
</dbReference>
<protein>
    <submittedName>
        <fullName evidence="5">Globin-coupled sensor protein</fullName>
    </submittedName>
</protein>
<dbReference type="CDD" id="cd01068">
    <property type="entry name" value="globin_sensor"/>
    <property type="match status" value="1"/>
</dbReference>
<dbReference type="Pfam" id="PF11563">
    <property type="entry name" value="Protoglobin"/>
    <property type="match status" value="1"/>
</dbReference>
<dbReference type="PANTHER" id="PTHR32089:SF118">
    <property type="entry name" value="HEME-BASED AEROTACTIC TRANSDUCER HEMAT"/>
    <property type="match status" value="1"/>
</dbReference>
<gene>
    <name evidence="5" type="ORF">HR057_13950</name>
</gene>
<dbReference type="SUPFAM" id="SSF46458">
    <property type="entry name" value="Globin-like"/>
    <property type="match status" value="1"/>
</dbReference>
<dbReference type="AlphaFoldDB" id="A0A8J8GGQ1"/>
<dbReference type="InterPro" id="IPR044398">
    <property type="entry name" value="Globin-sensor_dom"/>
</dbReference>
<organism evidence="5 6">
    <name type="scientific">Calidifontibacillus erzurumensis</name>
    <dbReference type="NCBI Taxonomy" id="2741433"/>
    <lineage>
        <taxon>Bacteria</taxon>
        <taxon>Bacillati</taxon>
        <taxon>Bacillota</taxon>
        <taxon>Bacilli</taxon>
        <taxon>Bacillales</taxon>
        <taxon>Bacillaceae</taxon>
        <taxon>Calidifontibacillus/Schinkia group</taxon>
        <taxon>Calidifontibacillus</taxon>
    </lineage>
</organism>
<evidence type="ECO:0000256" key="3">
    <source>
        <dbReference type="SAM" id="Coils"/>
    </source>
</evidence>
<dbReference type="RefSeq" id="WP_173732053.1">
    <property type="nucleotide sequence ID" value="NZ_JABTTE010000022.1"/>
</dbReference>
<comment type="caution">
    <text evidence="5">The sequence shown here is derived from an EMBL/GenBank/DDBJ whole genome shotgun (WGS) entry which is preliminary data.</text>
</comment>
<accession>A0A8J8GGQ1</accession>
<evidence type="ECO:0000256" key="1">
    <source>
        <dbReference type="ARBA" id="ARBA00023224"/>
    </source>
</evidence>
<dbReference type="SUPFAM" id="SSF58104">
    <property type="entry name" value="Methyl-accepting chemotaxis protein (MCP) signaling domain"/>
    <property type="match status" value="1"/>
</dbReference>
<evidence type="ECO:0000259" key="4">
    <source>
        <dbReference type="PROSITE" id="PS50111"/>
    </source>
</evidence>
<dbReference type="InterPro" id="IPR039379">
    <property type="entry name" value="Protoglobin_sensor_dom"/>
</dbReference>
<dbReference type="Gene3D" id="1.10.287.950">
    <property type="entry name" value="Methyl-accepting chemotaxis protein"/>
    <property type="match status" value="1"/>
</dbReference>
<dbReference type="SMART" id="SM00283">
    <property type="entry name" value="MA"/>
    <property type="match status" value="1"/>
</dbReference>
<keyword evidence="3" id="KW-0175">Coiled coil</keyword>
<reference evidence="5" key="1">
    <citation type="submission" date="2020-06" db="EMBL/GenBank/DDBJ databases">
        <title>A novel thermopfilic bacterium from Erzurum, Turkey.</title>
        <authorList>
            <person name="Adiguzel A."/>
            <person name="Ay H."/>
            <person name="Baltaci M.O."/>
        </authorList>
    </citation>
    <scope>NUCLEOTIDE SEQUENCE</scope>
    <source>
        <strain evidence="5">P2</strain>
    </source>
</reference>
<dbReference type="InterPro" id="IPR012292">
    <property type="entry name" value="Globin/Proto"/>
</dbReference>
<proteinExistence type="predicted"/>
<dbReference type="PROSITE" id="PS50111">
    <property type="entry name" value="CHEMOTAXIS_TRANSDUC_2"/>
    <property type="match status" value="1"/>
</dbReference>
<dbReference type="Gene3D" id="1.10.490.10">
    <property type="entry name" value="Globins"/>
    <property type="match status" value="1"/>
</dbReference>
<name>A0A8J8GGQ1_9BACI</name>
<dbReference type="GO" id="GO:0019825">
    <property type="term" value="F:oxygen binding"/>
    <property type="evidence" value="ECO:0007669"/>
    <property type="project" value="InterPro"/>
</dbReference>
<dbReference type="GO" id="GO:0020037">
    <property type="term" value="F:heme binding"/>
    <property type="evidence" value="ECO:0007669"/>
    <property type="project" value="InterPro"/>
</dbReference>
<feature type="domain" description="Methyl-accepting transducer" evidence="4">
    <location>
        <begin position="185"/>
        <end position="421"/>
    </location>
</feature>
<dbReference type="GO" id="GO:0016020">
    <property type="term" value="C:membrane"/>
    <property type="evidence" value="ECO:0007669"/>
    <property type="project" value="InterPro"/>
</dbReference>
<evidence type="ECO:0000256" key="2">
    <source>
        <dbReference type="PROSITE-ProRule" id="PRU00284"/>
    </source>
</evidence>
<dbReference type="EMBL" id="JABTTE010000022">
    <property type="protein sequence ID" value="NSL52856.1"/>
    <property type="molecule type" value="Genomic_DNA"/>
</dbReference>
<dbReference type="PANTHER" id="PTHR32089">
    <property type="entry name" value="METHYL-ACCEPTING CHEMOTAXIS PROTEIN MCPB"/>
    <property type="match status" value="1"/>
</dbReference>